<accession>A0A5J9WPH5</accession>
<reference evidence="2 3" key="1">
    <citation type="journal article" date="2019" name="Sci. Rep.">
        <title>A high-quality genome of Eragrostis curvula grass provides insights into Poaceae evolution and supports new strategies to enhance forage quality.</title>
        <authorList>
            <person name="Carballo J."/>
            <person name="Santos B.A.C.M."/>
            <person name="Zappacosta D."/>
            <person name="Garbus I."/>
            <person name="Selva J.P."/>
            <person name="Gallo C.A."/>
            <person name="Diaz A."/>
            <person name="Albertini E."/>
            <person name="Caccamo M."/>
            <person name="Echenique V."/>
        </authorList>
    </citation>
    <scope>NUCLEOTIDE SEQUENCE [LARGE SCALE GENOMIC DNA]</scope>
    <source>
        <strain evidence="3">cv. Victoria</strain>
        <tissue evidence="2">Leaf</tissue>
    </source>
</reference>
<dbReference type="InterPro" id="IPR011041">
    <property type="entry name" value="Quinoprot_gluc/sorb_DH_b-prop"/>
</dbReference>
<evidence type="ECO:0000313" key="2">
    <source>
        <dbReference type="EMBL" id="TVU49795.1"/>
    </source>
</evidence>
<name>A0A5J9WPH5_9POAL</name>
<organism evidence="2 3">
    <name type="scientific">Eragrostis curvula</name>
    <name type="common">weeping love grass</name>
    <dbReference type="NCBI Taxonomy" id="38414"/>
    <lineage>
        <taxon>Eukaryota</taxon>
        <taxon>Viridiplantae</taxon>
        <taxon>Streptophyta</taxon>
        <taxon>Embryophyta</taxon>
        <taxon>Tracheophyta</taxon>
        <taxon>Spermatophyta</taxon>
        <taxon>Magnoliopsida</taxon>
        <taxon>Liliopsida</taxon>
        <taxon>Poales</taxon>
        <taxon>Poaceae</taxon>
        <taxon>PACMAD clade</taxon>
        <taxon>Chloridoideae</taxon>
        <taxon>Eragrostideae</taxon>
        <taxon>Eragrostidinae</taxon>
        <taxon>Eragrostis</taxon>
    </lineage>
</organism>
<dbReference type="SUPFAM" id="SSF50952">
    <property type="entry name" value="Soluble quinoprotein glucose dehydrogenase"/>
    <property type="match status" value="1"/>
</dbReference>
<sequence length="521" mass="56530">MSCCDAAADAELREQFQAMIMNVSDDDACAAAIKDTLCTMRCSPSPSTEYSNVQPAAVDIAHSLPHLLCGSSAPSSANRRLNTELGMCLEKISGGSFVNLAGHPDGSARVFLSSHDGKIWLASVPANGHALHIDYGSRPFLDLTDRLRYDAALGLRGLAFHPEFSTNGRFFVAYTCDSALPACGQCFLVPAAGSRGLKPCRYQLVVAEYRAGGGGGVDYSKEEPSEVRRIFSIGLSEPRTHHSYRHHGGQLLFKHSDGSNGGHLYLIMGEEFVSSKNKRPPVGKIIRFDVDRSTPMAEIYALGLANPSGCSFDSERPSHLYCANVDQHQHEQVYLISDKTGRRMRSGSVSLVVGHYGRPAGGRMPSIVGGLVYRGSADPLLVGRYLYMHGSAAWESSAGRDTSARIPNVGCSGSTPLACRAGIDGRVVSFGEDNNKDVYVLTTRGVHRVVHPDLCEERATPLPQPKPMRTWLLCLVIALGFVFYRIYSVMLRDNGGMTFCSGCCSNWFVTYNNFTAQPHDS</sequence>
<evidence type="ECO:0000256" key="1">
    <source>
        <dbReference type="SAM" id="Phobius"/>
    </source>
</evidence>
<dbReference type="Gene3D" id="2.120.10.30">
    <property type="entry name" value="TolB, C-terminal domain"/>
    <property type="match status" value="1"/>
</dbReference>
<proteinExistence type="predicted"/>
<keyword evidence="3" id="KW-1185">Reference proteome</keyword>
<keyword evidence="1" id="KW-0812">Transmembrane</keyword>
<dbReference type="PANTHER" id="PTHR19328:SF13">
    <property type="entry name" value="HIPL1 PROTEIN"/>
    <property type="match status" value="1"/>
</dbReference>
<dbReference type="PANTHER" id="PTHR19328">
    <property type="entry name" value="HEDGEHOG-INTERACTING PROTEIN"/>
    <property type="match status" value="1"/>
</dbReference>
<evidence type="ECO:0000313" key="3">
    <source>
        <dbReference type="Proteomes" id="UP000324897"/>
    </source>
</evidence>
<dbReference type="EMBL" id="RWGY01000002">
    <property type="protein sequence ID" value="TVU49795.1"/>
    <property type="molecule type" value="Genomic_DNA"/>
</dbReference>
<dbReference type="OrthoDB" id="687332at2759"/>
<feature type="non-terminal residue" evidence="2">
    <location>
        <position position="1"/>
    </location>
</feature>
<gene>
    <name evidence="2" type="ORF">EJB05_01132</name>
</gene>
<comment type="caution">
    <text evidence="2">The sequence shown here is derived from an EMBL/GenBank/DDBJ whole genome shotgun (WGS) entry which is preliminary data.</text>
</comment>
<dbReference type="Proteomes" id="UP000324897">
    <property type="component" value="Chromosome 6"/>
</dbReference>
<dbReference type="Gramene" id="TVU49795">
    <property type="protein sequence ID" value="TVU49795"/>
    <property type="gene ID" value="EJB05_01132"/>
</dbReference>
<dbReference type="InterPro" id="IPR011042">
    <property type="entry name" value="6-blade_b-propeller_TolB-like"/>
</dbReference>
<protein>
    <submittedName>
        <fullName evidence="2">Uncharacterized protein</fullName>
    </submittedName>
</protein>
<feature type="transmembrane region" description="Helical" evidence="1">
    <location>
        <begin position="468"/>
        <end position="487"/>
    </location>
</feature>
<keyword evidence="1" id="KW-0472">Membrane</keyword>
<keyword evidence="1" id="KW-1133">Transmembrane helix</keyword>
<dbReference type="AlphaFoldDB" id="A0A5J9WPH5"/>